<proteinExistence type="inferred from homology"/>
<dbReference type="RefSeq" id="WP_013781107.1">
    <property type="nucleotide sequence ID" value="NC_015520.1"/>
</dbReference>
<evidence type="ECO:0000256" key="9">
    <source>
        <dbReference type="SAM" id="SignalP"/>
    </source>
</evidence>
<dbReference type="Pfam" id="PF00909">
    <property type="entry name" value="Ammonium_transp"/>
    <property type="match status" value="1"/>
</dbReference>
<feature type="transmembrane region" description="Helical" evidence="8">
    <location>
        <begin position="228"/>
        <end position="245"/>
    </location>
</feature>
<dbReference type="SUPFAM" id="SSF111352">
    <property type="entry name" value="Ammonium transporter"/>
    <property type="match status" value="1"/>
</dbReference>
<evidence type="ECO:0000256" key="4">
    <source>
        <dbReference type="ARBA" id="ARBA00022692"/>
    </source>
</evidence>
<keyword evidence="4 8" id="KW-0812">Transmembrane</keyword>
<feature type="transmembrane region" description="Helical" evidence="8">
    <location>
        <begin position="78"/>
        <end position="102"/>
    </location>
</feature>
<dbReference type="HOGENOM" id="CLU_000445_33_1_9"/>
<reference evidence="12" key="1">
    <citation type="submission" date="2010-11" db="EMBL/GenBank/DDBJ databases">
        <title>The complete genome of Mahella australiensis DSM 15567.</title>
        <authorList>
            <consortium name="US DOE Joint Genome Institute (JGI-PGF)"/>
            <person name="Lucas S."/>
            <person name="Copeland A."/>
            <person name="Lapidus A."/>
            <person name="Bruce D."/>
            <person name="Goodwin L."/>
            <person name="Pitluck S."/>
            <person name="Kyrpides N."/>
            <person name="Mavromatis K."/>
            <person name="Pagani I."/>
            <person name="Ivanova N."/>
            <person name="Teshima H."/>
            <person name="Brettin T."/>
            <person name="Detter J.C."/>
            <person name="Han C."/>
            <person name="Tapia R."/>
            <person name="Land M."/>
            <person name="Hauser L."/>
            <person name="Markowitz V."/>
            <person name="Cheng J.-F."/>
            <person name="Hugenholtz P."/>
            <person name="Woyke T."/>
            <person name="Wu D."/>
            <person name="Spring S."/>
            <person name="Pukall R."/>
            <person name="Steenblock K."/>
            <person name="Schneider S."/>
            <person name="Klenk H.-P."/>
            <person name="Eisen J.A."/>
        </authorList>
    </citation>
    <scope>NUCLEOTIDE SEQUENCE [LARGE SCALE GENOMIC DNA]</scope>
    <source>
        <strain evidence="12">DSM 15567 / CIP 107919 / 50-1 BON</strain>
    </source>
</reference>
<dbReference type="PANTHER" id="PTHR11730">
    <property type="entry name" value="AMMONIUM TRANSPORTER"/>
    <property type="match status" value="1"/>
</dbReference>
<evidence type="ECO:0000256" key="6">
    <source>
        <dbReference type="ARBA" id="ARBA00023136"/>
    </source>
</evidence>
<dbReference type="InterPro" id="IPR018047">
    <property type="entry name" value="Ammonium_transpt_CS"/>
</dbReference>
<evidence type="ECO:0000313" key="12">
    <source>
        <dbReference type="Proteomes" id="UP000008457"/>
    </source>
</evidence>
<accession>F3ZYD6</accession>
<organism evidence="11 12">
    <name type="scientific">Mahella australiensis (strain DSM 15567 / CIP 107919 / 50-1 BON)</name>
    <dbReference type="NCBI Taxonomy" id="697281"/>
    <lineage>
        <taxon>Bacteria</taxon>
        <taxon>Bacillati</taxon>
        <taxon>Bacillota</taxon>
        <taxon>Clostridia</taxon>
        <taxon>Thermoanaerobacterales</taxon>
        <taxon>Thermoanaerobacterales Family IV. Incertae Sedis</taxon>
        <taxon>Mahella</taxon>
    </lineage>
</organism>
<feature type="transmembrane region" description="Helical" evidence="8">
    <location>
        <begin position="186"/>
        <end position="207"/>
    </location>
</feature>
<feature type="transmembrane region" description="Helical" evidence="8">
    <location>
        <begin position="377"/>
        <end position="403"/>
    </location>
</feature>
<dbReference type="PANTHER" id="PTHR11730:SF89">
    <property type="entry name" value="AMMONIUM TRANSPORTER SLL0108-RELATED"/>
    <property type="match status" value="1"/>
</dbReference>
<evidence type="ECO:0000256" key="3">
    <source>
        <dbReference type="ARBA" id="ARBA00022448"/>
    </source>
</evidence>
<keyword evidence="6 8" id="KW-0472">Membrane</keyword>
<evidence type="ECO:0000256" key="1">
    <source>
        <dbReference type="ARBA" id="ARBA00004141"/>
    </source>
</evidence>
<sequence length="451" mass="46981">MKRIAFITVLLALLLLPALAFAANEPTAASNAVAIDTIWTLLAGFLVFFMQAGFAMVEAGMTRAKNAANIVMKNLMDFAIGTPIYWLVGFGIMFGADAAGLFGTNLFGLSGSADHLGLSIPLPAFLVFQTMFAATAATIVSGAMAERTKFTAYCIYSAVISLIIYPVVGHWIWGGGWLQELGMIDFAGSTVVHSVGGWTALIGSAMVGPRIGKYGKDGSIHAIPGHSITLAALGTFILWFGWFGFNPGSTLSGTNPAIGHIALTTNLAGAMGAVVTMIYTWLRYGKPDVSMTLNGALAGLVGITAGTLAVSPVGAAIIGSLCGLLVVSSVEFFDKKIRIDDPVGAISVHGVCGTFGTIMVGLFATDGGLFYGGGIHLLSVQLLGVGSVFLWTTVMAFILFTVLKHTTGLRVNHEEEIGGLDAGEHDTVAYGDFALKTASPIVNLVNADILE</sequence>
<dbReference type="Gene3D" id="1.10.3430.10">
    <property type="entry name" value="Ammonium transporter AmtB like domains"/>
    <property type="match status" value="1"/>
</dbReference>
<evidence type="ECO:0000259" key="10">
    <source>
        <dbReference type="Pfam" id="PF00909"/>
    </source>
</evidence>
<dbReference type="NCBIfam" id="TIGR00836">
    <property type="entry name" value="amt"/>
    <property type="match status" value="1"/>
</dbReference>
<evidence type="ECO:0000256" key="7">
    <source>
        <dbReference type="ARBA" id="ARBA00023177"/>
    </source>
</evidence>
<evidence type="ECO:0000313" key="11">
    <source>
        <dbReference type="EMBL" id="AEE96678.1"/>
    </source>
</evidence>
<comment type="subcellular location">
    <subcellularLocation>
        <location evidence="8">Cell membrane</location>
        <topology evidence="8">Multi-pass membrane protein</topology>
    </subcellularLocation>
    <subcellularLocation>
        <location evidence="1">Membrane</location>
        <topology evidence="1">Multi-pass membrane protein</topology>
    </subcellularLocation>
</comment>
<dbReference type="InterPro" id="IPR024041">
    <property type="entry name" value="NH4_transpt_AmtB-like_dom"/>
</dbReference>
<protein>
    <recommendedName>
        <fullName evidence="8">Ammonium transporter</fullName>
    </recommendedName>
</protein>
<feature type="transmembrane region" description="Helical" evidence="8">
    <location>
        <begin position="289"/>
        <end position="309"/>
    </location>
</feature>
<dbReference type="PROSITE" id="PS01219">
    <property type="entry name" value="AMMONIUM_TRANSP"/>
    <property type="match status" value="1"/>
</dbReference>
<feature type="transmembrane region" description="Helical" evidence="8">
    <location>
        <begin position="315"/>
        <end position="333"/>
    </location>
</feature>
<feature type="transmembrane region" description="Helical" evidence="8">
    <location>
        <begin position="122"/>
        <end position="141"/>
    </location>
</feature>
<feature type="transmembrane region" description="Helical" evidence="8">
    <location>
        <begin position="257"/>
        <end position="282"/>
    </location>
</feature>
<dbReference type="GO" id="GO:0008519">
    <property type="term" value="F:ammonium channel activity"/>
    <property type="evidence" value="ECO:0007669"/>
    <property type="project" value="InterPro"/>
</dbReference>
<dbReference type="GO" id="GO:0097272">
    <property type="term" value="P:ammonium homeostasis"/>
    <property type="evidence" value="ECO:0007669"/>
    <property type="project" value="TreeGrafter"/>
</dbReference>
<gene>
    <name evidence="11" type="ordered locus">Mahau_1488</name>
</gene>
<keyword evidence="9" id="KW-0732">Signal</keyword>
<evidence type="ECO:0000256" key="2">
    <source>
        <dbReference type="ARBA" id="ARBA00005887"/>
    </source>
</evidence>
<reference evidence="11 12" key="2">
    <citation type="journal article" date="2011" name="Stand. Genomic Sci.">
        <title>Complete genome sequence of Mahella australiensis type strain (50-1 BON).</title>
        <authorList>
            <person name="Sikorski J."/>
            <person name="Teshima H."/>
            <person name="Nolan M."/>
            <person name="Lucas S."/>
            <person name="Hammon N."/>
            <person name="Deshpande S."/>
            <person name="Cheng J.F."/>
            <person name="Pitluck S."/>
            <person name="Liolios K."/>
            <person name="Pagani I."/>
            <person name="Ivanova N."/>
            <person name="Huntemann M."/>
            <person name="Mavromatis K."/>
            <person name="Ovchinikova G."/>
            <person name="Pati A."/>
            <person name="Tapia R."/>
            <person name="Han C."/>
            <person name="Goodwin L."/>
            <person name="Chen A."/>
            <person name="Palaniappan K."/>
            <person name="Land M."/>
            <person name="Hauser L."/>
            <person name="Ngatchou-Djao O.D."/>
            <person name="Rohde M."/>
            <person name="Pukall R."/>
            <person name="Spring S."/>
            <person name="Abt B."/>
            <person name="Goker M."/>
            <person name="Detter J.C."/>
            <person name="Woyke T."/>
            <person name="Bristow J."/>
            <person name="Markowitz V."/>
            <person name="Hugenholtz P."/>
            <person name="Eisen J.A."/>
            <person name="Kyrpides N.C."/>
            <person name="Klenk H.P."/>
            <person name="Lapidus A."/>
        </authorList>
    </citation>
    <scope>NUCLEOTIDE SEQUENCE [LARGE SCALE GENOMIC DNA]</scope>
    <source>
        <strain evidence="12">DSM 15567 / CIP 107919 / 50-1 BON</strain>
    </source>
</reference>
<dbReference type="KEGG" id="mas:Mahau_1488"/>
<dbReference type="GO" id="GO:0005886">
    <property type="term" value="C:plasma membrane"/>
    <property type="evidence" value="ECO:0007669"/>
    <property type="project" value="UniProtKB-SubCell"/>
</dbReference>
<feature type="domain" description="Ammonium transporter AmtB-like" evidence="10">
    <location>
        <begin position="39"/>
        <end position="430"/>
    </location>
</feature>
<dbReference type="InterPro" id="IPR001905">
    <property type="entry name" value="Ammonium_transpt"/>
</dbReference>
<keyword evidence="5 8" id="KW-1133">Transmembrane helix</keyword>
<dbReference type="FunFam" id="1.10.3430.10:FF:000008">
    <property type="entry name" value="Ammonium transporter"/>
    <property type="match status" value="1"/>
</dbReference>
<dbReference type="InterPro" id="IPR029020">
    <property type="entry name" value="Ammonium/urea_transptr"/>
</dbReference>
<keyword evidence="7 8" id="KW-0924">Ammonia transport</keyword>
<feature type="signal peptide" evidence="9">
    <location>
        <begin position="1"/>
        <end position="22"/>
    </location>
</feature>
<feature type="transmembrane region" description="Helical" evidence="8">
    <location>
        <begin position="38"/>
        <end position="57"/>
    </location>
</feature>
<dbReference type="Proteomes" id="UP000008457">
    <property type="component" value="Chromosome"/>
</dbReference>
<evidence type="ECO:0000256" key="8">
    <source>
        <dbReference type="RuleBase" id="RU362002"/>
    </source>
</evidence>
<feature type="chain" id="PRO_5003305651" description="Ammonium transporter" evidence="9">
    <location>
        <begin position="23"/>
        <end position="451"/>
    </location>
</feature>
<keyword evidence="3 8" id="KW-0813">Transport</keyword>
<feature type="transmembrane region" description="Helical" evidence="8">
    <location>
        <begin position="153"/>
        <end position="174"/>
    </location>
</feature>
<dbReference type="eggNOG" id="COG0004">
    <property type="taxonomic scope" value="Bacteria"/>
</dbReference>
<name>F3ZYD6_MAHA5</name>
<dbReference type="AlphaFoldDB" id="F3ZYD6"/>
<dbReference type="EMBL" id="CP002360">
    <property type="protein sequence ID" value="AEE96678.1"/>
    <property type="molecule type" value="Genomic_DNA"/>
</dbReference>
<comment type="similarity">
    <text evidence="2 8">Belongs to the ammonia transporter channel (TC 1.A.11.2) family.</text>
</comment>
<dbReference type="OrthoDB" id="9814202at2"/>
<feature type="transmembrane region" description="Helical" evidence="8">
    <location>
        <begin position="345"/>
        <end position="365"/>
    </location>
</feature>
<dbReference type="STRING" id="697281.Mahau_1488"/>
<evidence type="ECO:0000256" key="5">
    <source>
        <dbReference type="ARBA" id="ARBA00022989"/>
    </source>
</evidence>
<keyword evidence="12" id="KW-1185">Reference proteome</keyword>